<dbReference type="STRING" id="1079.BVIR_1647"/>
<keyword evidence="4" id="KW-0282">Flagellum</keyword>
<proteinExistence type="predicted"/>
<accession>A0A0H5BEQ4</accession>
<name>A0A0H5BEQ4_BLAVI</name>
<feature type="domain" description="Flagellar hook-length control protein-like C-terminal" evidence="2">
    <location>
        <begin position="391"/>
        <end position="470"/>
    </location>
</feature>
<keyword evidence="4" id="KW-0969">Cilium</keyword>
<reference evidence="5" key="3">
    <citation type="journal article" date="2016" name="Genome Announc.">
        <title>Revised genome sequence of the purple photosynthetic bacterium Blastochloris viridis.</title>
        <authorList>
            <person name="Liu L.N."/>
            <person name="Faulkner M."/>
            <person name="Liu X."/>
            <person name="Huang F."/>
            <person name="Darby A.C."/>
            <person name="Hall N."/>
        </authorList>
    </citation>
    <scope>NUCLEOTIDE SEQUENCE [LARGE SCALE GENOMIC DNA]</scope>
    <source>
        <strain evidence="5">ATCC 19567 / DSM 133 / F</strain>
    </source>
</reference>
<keyword evidence="5" id="KW-1185">Reference proteome</keyword>
<evidence type="ECO:0000259" key="2">
    <source>
        <dbReference type="Pfam" id="PF02120"/>
    </source>
</evidence>
<keyword evidence="4" id="KW-0966">Cell projection</keyword>
<dbReference type="InterPro" id="IPR021136">
    <property type="entry name" value="Flagellar_hook_control-like_C"/>
</dbReference>
<feature type="region of interest" description="Disordered" evidence="1">
    <location>
        <begin position="291"/>
        <end position="316"/>
    </location>
</feature>
<organism evidence="4 5">
    <name type="scientific">Blastochloris viridis</name>
    <name type="common">Rhodopseudomonas viridis</name>
    <dbReference type="NCBI Taxonomy" id="1079"/>
    <lineage>
        <taxon>Bacteria</taxon>
        <taxon>Pseudomonadati</taxon>
        <taxon>Pseudomonadota</taxon>
        <taxon>Alphaproteobacteria</taxon>
        <taxon>Hyphomicrobiales</taxon>
        <taxon>Blastochloridaceae</taxon>
        <taxon>Blastochloris</taxon>
    </lineage>
</organism>
<evidence type="ECO:0000313" key="3">
    <source>
        <dbReference type="EMBL" id="BAS00693.1"/>
    </source>
</evidence>
<evidence type="ECO:0000313" key="4">
    <source>
        <dbReference type="EMBL" id="CUU42089.1"/>
    </source>
</evidence>
<dbReference type="EMBL" id="LN907867">
    <property type="protein sequence ID" value="CUU42089.1"/>
    <property type="molecule type" value="Genomic_DNA"/>
</dbReference>
<evidence type="ECO:0000313" key="5">
    <source>
        <dbReference type="Proteomes" id="UP000065734"/>
    </source>
</evidence>
<reference evidence="3" key="1">
    <citation type="journal article" date="2015" name="Genome Announc.">
        <title>Complete Genome Sequence of the Bacteriochlorophyll b-Producing Photosynthetic Bacterium Blastochloris viridis.</title>
        <authorList>
            <person name="Tsukatani Y."/>
            <person name="Hirose Y."/>
            <person name="Harada J."/>
            <person name="Misawa N."/>
            <person name="Mori K."/>
            <person name="Inoue K."/>
            <person name="Tamiaki H."/>
        </authorList>
    </citation>
    <scope>NUCLEOTIDE SEQUENCE [LARGE SCALE GENOMIC DNA]</scope>
    <source>
        <strain evidence="3">DSM 133</strain>
    </source>
</reference>
<dbReference type="EMBL" id="AP014854">
    <property type="protein sequence ID" value="BAS00693.1"/>
    <property type="molecule type" value="Genomic_DNA"/>
</dbReference>
<dbReference type="AlphaFoldDB" id="A0A0H5BEQ4"/>
<dbReference type="Proteomes" id="UP000065734">
    <property type="component" value="Chromosome I"/>
</dbReference>
<protein>
    <submittedName>
        <fullName evidence="4">Flagellar hook-length control protein FliK</fullName>
    </submittedName>
</protein>
<evidence type="ECO:0000256" key="1">
    <source>
        <dbReference type="SAM" id="MobiDB-lite"/>
    </source>
</evidence>
<dbReference type="Pfam" id="PF02120">
    <property type="entry name" value="Flg_hook"/>
    <property type="match status" value="1"/>
</dbReference>
<sequence length="484" mass="49735">MEQVTPVGATLSLPSTRGQIPALTAGQVVDARVLAVMDNGAVRLAIAGLTVEATTTAHLTVGSTVRLLAEEQGGTLKLSVIDRPQPAATSAEAMRAPGADTALAAPLARVVSTLMARQSSLAPLFADLEQMLGSAAAANGKVPTLPAEVLAAAAKVLDFRLSTRDATDPIQILTSFLRSGVFHDAANPRLATATAADGGLMQRLGHALEQVVGAQPAGGASQGAAAPQTEQGLTLRALIGLLALAEPKTAGGMMASPMPLPDLKSALADLRNAILGALGEDGARLAAMMPPRTEAARPPRRGTPPRAQPAADPLLGNTFSPGEALRTLLAETEGALARLSLAQLACSDAEIGTSGGVEKGAAPGWTFEVPLLADGRTSIAQIEIRRDESRSAATDEQVRGWSVRFSIDVDPVGPVHAMLALRGAELSVSLWAERPAAVEQLQAASGTFAALVADQDLTLERLFVRGGRPDGPPMPARHLVNRVS</sequence>
<gene>
    <name evidence="3" type="ORF">BV133_3099</name>
    <name evidence="4" type="ORF">BVIRIDIS_10920</name>
</gene>
<reference evidence="4" key="2">
    <citation type="submission" date="2015-11" db="EMBL/GenBank/DDBJ databases">
        <authorList>
            <person name="Zhang Y."/>
            <person name="Guo Z."/>
        </authorList>
    </citation>
    <scope>NUCLEOTIDE SEQUENCE</scope>
    <source>
        <strain evidence="4">1</strain>
    </source>
</reference>